<evidence type="ECO:0000256" key="3">
    <source>
        <dbReference type="ARBA" id="ARBA00023125"/>
    </source>
</evidence>
<keyword evidence="5" id="KW-1185">Reference proteome</keyword>
<dbReference type="InterPro" id="IPR017930">
    <property type="entry name" value="Myb_dom"/>
</dbReference>
<dbReference type="InterPro" id="IPR015495">
    <property type="entry name" value="Myb_TF_plants"/>
</dbReference>
<dbReference type="GO" id="GO:0005634">
    <property type="term" value="C:nucleus"/>
    <property type="evidence" value="ECO:0000318"/>
    <property type="project" value="GO_Central"/>
</dbReference>
<comment type="subcellular location">
    <subcellularLocation>
        <location evidence="1">Nucleus</location>
    </subcellularLocation>
</comment>
<reference evidence="6" key="1">
    <citation type="submission" date="2025-08" db="UniProtKB">
        <authorList>
            <consortium name="RefSeq"/>
        </authorList>
    </citation>
    <scope>IDENTIFICATION</scope>
</reference>
<dbReference type="Pfam" id="PF00249">
    <property type="entry name" value="Myb_DNA-binding"/>
    <property type="match status" value="2"/>
</dbReference>
<dbReference type="GO" id="GO:0006355">
    <property type="term" value="P:regulation of DNA-templated transcription"/>
    <property type="evidence" value="ECO:0000318"/>
    <property type="project" value="GO_Central"/>
</dbReference>
<keyword evidence="2" id="KW-0677">Repeat</keyword>
<dbReference type="SMART" id="SM00717">
    <property type="entry name" value="SANT"/>
    <property type="match status" value="2"/>
</dbReference>
<dbReference type="Proteomes" id="UP000189703">
    <property type="component" value="Unplaced"/>
</dbReference>
<dbReference type="InterPro" id="IPR001005">
    <property type="entry name" value="SANT/Myb"/>
</dbReference>
<dbReference type="PANTHER" id="PTHR47999">
    <property type="entry name" value="TRANSCRIPTION FACTOR MYB8-RELATED-RELATED"/>
    <property type="match status" value="1"/>
</dbReference>
<evidence type="ECO:0000313" key="5">
    <source>
        <dbReference type="Proteomes" id="UP000189703"/>
    </source>
</evidence>
<organism evidence="5 6">
    <name type="scientific">Nelumbo nucifera</name>
    <name type="common">Sacred lotus</name>
    <dbReference type="NCBI Taxonomy" id="4432"/>
    <lineage>
        <taxon>Eukaryota</taxon>
        <taxon>Viridiplantae</taxon>
        <taxon>Streptophyta</taxon>
        <taxon>Embryophyta</taxon>
        <taxon>Tracheophyta</taxon>
        <taxon>Spermatophyta</taxon>
        <taxon>Magnoliopsida</taxon>
        <taxon>Proteales</taxon>
        <taxon>Nelumbonaceae</taxon>
        <taxon>Nelumbo</taxon>
    </lineage>
</organism>
<keyword evidence="3" id="KW-0238">DNA-binding</keyword>
<dbReference type="SUPFAM" id="SSF46689">
    <property type="entry name" value="Homeodomain-like"/>
    <property type="match status" value="1"/>
</dbReference>
<protein>
    <submittedName>
        <fullName evidence="6">Transcription repressor MYB5-like</fullName>
    </submittedName>
</protein>
<sequence>MVRKQCCVKEQVKRGAWSVDEDLLLLNYIQIHGEGRWRELPQRAGLNRCGKSCRLRWMNYVKPGIKRGNFSMEEDDLIIKMHKLIGNRWSLIAGRLPGRTDNEIKNYWNSHLIKKLQAEQQKRLVESKEKKPMKNSYIVQPEAKRRCIQVFLPQQEGKEGNEKIQIIGGTTRDFNKPSSSSSQNVDGPSDLLMDFNVDDLLISDISSSNFLHVHGDRNQQIKDVSDGDDVRNNLSSHSIFDHSSQKVDDPSDLIMDFTVDDLPISDISSSNLLHVHRGDKIQHITDATYGDGVRNNFSSGSSTFGYSLSSHDILHEGLTNETMVQDLYHPLQSDEVLNSIGWPLF</sequence>
<dbReference type="CDD" id="cd00167">
    <property type="entry name" value="SANT"/>
    <property type="match status" value="2"/>
</dbReference>
<proteinExistence type="predicted"/>
<dbReference type="AlphaFoldDB" id="A0A1U8Q7A1"/>
<dbReference type="OrthoDB" id="2143914at2759"/>
<evidence type="ECO:0000313" key="6">
    <source>
        <dbReference type="RefSeq" id="XP_019053911.1"/>
    </source>
</evidence>
<dbReference type="RefSeq" id="XP_019053911.1">
    <property type="nucleotide sequence ID" value="XM_019198366.1"/>
</dbReference>
<evidence type="ECO:0000256" key="4">
    <source>
        <dbReference type="ARBA" id="ARBA00023242"/>
    </source>
</evidence>
<gene>
    <name evidence="6" type="primary">LOC109114925</name>
</gene>
<keyword evidence="4" id="KW-0539">Nucleus</keyword>
<dbReference type="Gene3D" id="1.10.10.60">
    <property type="entry name" value="Homeodomain-like"/>
    <property type="match status" value="2"/>
</dbReference>
<accession>A0A1U8Q7A1</accession>
<evidence type="ECO:0000256" key="1">
    <source>
        <dbReference type="ARBA" id="ARBA00004123"/>
    </source>
</evidence>
<dbReference type="KEGG" id="nnu:109114925"/>
<evidence type="ECO:0000256" key="2">
    <source>
        <dbReference type="ARBA" id="ARBA00022737"/>
    </source>
</evidence>
<dbReference type="GO" id="GO:0000987">
    <property type="term" value="F:cis-regulatory region sequence-specific DNA binding"/>
    <property type="evidence" value="ECO:0000318"/>
    <property type="project" value="GO_Central"/>
</dbReference>
<dbReference type="FunFam" id="1.10.10.60:FF:000001">
    <property type="entry name" value="MYB-related transcription factor"/>
    <property type="match status" value="1"/>
</dbReference>
<dbReference type="PROSITE" id="PS51294">
    <property type="entry name" value="HTH_MYB"/>
    <property type="match status" value="2"/>
</dbReference>
<name>A0A1U8Q7A1_NELNU</name>
<dbReference type="PROSITE" id="PS50090">
    <property type="entry name" value="MYB_LIKE"/>
    <property type="match status" value="2"/>
</dbReference>
<dbReference type="InterPro" id="IPR009057">
    <property type="entry name" value="Homeodomain-like_sf"/>
</dbReference>
<dbReference type="GeneID" id="109114925"/>
<dbReference type="PANTHER" id="PTHR47999:SF9">
    <property type="entry name" value="TRANSCRIPTION REPRESSOR MYB5-LIKE"/>
    <property type="match status" value="1"/>
</dbReference>